<evidence type="ECO:0000313" key="2">
    <source>
        <dbReference type="Proteomes" id="UP000694388"/>
    </source>
</evidence>
<dbReference type="InterPro" id="IPR040362">
    <property type="entry name" value="RELCH"/>
</dbReference>
<dbReference type="PANTHER" id="PTHR32059:SF0">
    <property type="entry name" value="RAB11-BINDING PROTEIN RELCH"/>
    <property type="match status" value="1"/>
</dbReference>
<dbReference type="GeneTree" id="ENSGT00390000004385"/>
<proteinExistence type="predicted"/>
<dbReference type="InterPro" id="IPR006594">
    <property type="entry name" value="LisH"/>
</dbReference>
<protein>
    <recommendedName>
        <fullName evidence="3">LisH domain-containing protein</fullName>
    </recommendedName>
</protein>
<evidence type="ECO:0008006" key="3">
    <source>
        <dbReference type="Google" id="ProtNLM"/>
    </source>
</evidence>
<evidence type="ECO:0000313" key="1">
    <source>
        <dbReference type="Ensembl" id="ENSEBUP00000009784.1"/>
    </source>
</evidence>
<dbReference type="SMART" id="SM00667">
    <property type="entry name" value="LisH"/>
    <property type="match status" value="1"/>
</dbReference>
<dbReference type="Proteomes" id="UP000694388">
    <property type="component" value="Unplaced"/>
</dbReference>
<dbReference type="PANTHER" id="PTHR32059">
    <property type="entry name" value="RAB11-BINDING PROTEIN RELCH"/>
    <property type="match status" value="1"/>
</dbReference>
<dbReference type="PROSITE" id="PS50896">
    <property type="entry name" value="LISH"/>
    <property type="match status" value="1"/>
</dbReference>
<accession>A0A8C4Q495</accession>
<dbReference type="GO" id="GO:0005802">
    <property type="term" value="C:trans-Golgi network"/>
    <property type="evidence" value="ECO:0007669"/>
    <property type="project" value="InterPro"/>
</dbReference>
<reference evidence="1" key="1">
    <citation type="submission" date="2025-08" db="UniProtKB">
        <authorList>
            <consortium name="Ensembl"/>
        </authorList>
    </citation>
    <scope>IDENTIFICATION</scope>
</reference>
<dbReference type="Ensembl" id="ENSEBUT00000010315.1">
    <property type="protein sequence ID" value="ENSEBUP00000009784.1"/>
    <property type="gene ID" value="ENSEBUG00000006276.1"/>
</dbReference>
<sequence length="518" mass="57705">MGETRVRVRVRVHEEGEEPENEGEFLGVMAGRDSQEREPCLGALAEHLLRERLLLSALELHAELLERGCELPNLRDFFSNPGNFESLCAPPALTSFDSGSLTTLDSLDFARFSDDGVRESDERVAVLEFELRKSRETIRALRASLTHATEPKSPAQELFGEKTTLAEDVIQPLERCALNFLVNEYLLQNGYKLTAITFSEENGEQDVEVWDDVGLNVPKPPTLLAMYRGQGQSDPMSPCLPCPNHSDDMNSPLSPFSEGTLVPESMYDHDEEKPNGDECQNMVLDVTNGGKKLPVLERSNNQETFKTGDVQIQATGESSSELRAFPWRYCPHVQVEIPDGAATENEDGTQLEVLNRVIPPAFLQGLLQTCHLPIDSQLTSEITDSHEGLVLLLGRCLPYIVPNVLLSKREDLVPLLLSVAFLHPSTCTRDKLLHVFFNLIKRPDLKQRHSILAGCAAFGLLAGPSRLGSELLPQCWEQWHHLSSICQISLLSRASRWLLTSSFDDPPSIIMIFSLLNS</sequence>
<dbReference type="GO" id="GO:0055037">
    <property type="term" value="C:recycling endosome"/>
    <property type="evidence" value="ECO:0007669"/>
    <property type="project" value="TreeGrafter"/>
</dbReference>
<dbReference type="GO" id="GO:0032367">
    <property type="term" value="P:intracellular cholesterol transport"/>
    <property type="evidence" value="ECO:0007669"/>
    <property type="project" value="InterPro"/>
</dbReference>
<dbReference type="AlphaFoldDB" id="A0A8C4Q495"/>
<keyword evidence="2" id="KW-1185">Reference proteome</keyword>
<organism evidence="1 2">
    <name type="scientific">Eptatretus burgeri</name>
    <name type="common">Inshore hagfish</name>
    <dbReference type="NCBI Taxonomy" id="7764"/>
    <lineage>
        <taxon>Eukaryota</taxon>
        <taxon>Metazoa</taxon>
        <taxon>Chordata</taxon>
        <taxon>Craniata</taxon>
        <taxon>Vertebrata</taxon>
        <taxon>Cyclostomata</taxon>
        <taxon>Myxini</taxon>
        <taxon>Myxiniformes</taxon>
        <taxon>Myxinidae</taxon>
        <taxon>Eptatretinae</taxon>
        <taxon>Eptatretus</taxon>
    </lineage>
</organism>
<reference evidence="1" key="2">
    <citation type="submission" date="2025-09" db="UniProtKB">
        <authorList>
            <consortium name="Ensembl"/>
        </authorList>
    </citation>
    <scope>IDENTIFICATION</scope>
</reference>
<name>A0A8C4Q495_EPTBU</name>